<proteinExistence type="predicted"/>
<gene>
    <name evidence="2" type="ORF">MKW98_001353</name>
</gene>
<dbReference type="AlphaFoldDB" id="A0AAD4XIG0"/>
<comment type="caution">
    <text evidence="2">The sequence shown here is derived from an EMBL/GenBank/DDBJ whole genome shotgun (WGS) entry which is preliminary data.</text>
</comment>
<name>A0AAD4XIG0_9MAGN</name>
<accession>A0AAD4XIG0</accession>
<feature type="region of interest" description="Disordered" evidence="1">
    <location>
        <begin position="1"/>
        <end position="23"/>
    </location>
</feature>
<protein>
    <submittedName>
        <fullName evidence="2">Uncharacterized protein</fullName>
    </submittedName>
</protein>
<dbReference type="Proteomes" id="UP001202328">
    <property type="component" value="Unassembled WGS sequence"/>
</dbReference>
<sequence length="77" mass="9067">MKVLDETMLDNDSNNVPHSDNEEIDEYILAEYDDTVETSNHMTTDYILPQGSSKQSSDYEIRKRIIHFSKEGYKQRH</sequence>
<evidence type="ECO:0000313" key="2">
    <source>
        <dbReference type="EMBL" id="KAI3920097.1"/>
    </source>
</evidence>
<evidence type="ECO:0000256" key="1">
    <source>
        <dbReference type="SAM" id="MobiDB-lite"/>
    </source>
</evidence>
<keyword evidence="3" id="KW-1185">Reference proteome</keyword>
<organism evidence="2 3">
    <name type="scientific">Papaver atlanticum</name>
    <dbReference type="NCBI Taxonomy" id="357466"/>
    <lineage>
        <taxon>Eukaryota</taxon>
        <taxon>Viridiplantae</taxon>
        <taxon>Streptophyta</taxon>
        <taxon>Embryophyta</taxon>
        <taxon>Tracheophyta</taxon>
        <taxon>Spermatophyta</taxon>
        <taxon>Magnoliopsida</taxon>
        <taxon>Ranunculales</taxon>
        <taxon>Papaveraceae</taxon>
        <taxon>Papaveroideae</taxon>
        <taxon>Papaver</taxon>
    </lineage>
</organism>
<evidence type="ECO:0000313" key="3">
    <source>
        <dbReference type="Proteomes" id="UP001202328"/>
    </source>
</evidence>
<reference evidence="2" key="1">
    <citation type="submission" date="2022-04" db="EMBL/GenBank/DDBJ databases">
        <title>A functionally conserved STORR gene fusion in Papaver species that diverged 16.8 million years ago.</title>
        <authorList>
            <person name="Catania T."/>
        </authorList>
    </citation>
    <scope>NUCLEOTIDE SEQUENCE</scope>
    <source>
        <strain evidence="2">S-188037</strain>
    </source>
</reference>
<dbReference type="EMBL" id="JAJJMB010008870">
    <property type="protein sequence ID" value="KAI3920097.1"/>
    <property type="molecule type" value="Genomic_DNA"/>
</dbReference>